<dbReference type="GO" id="GO:0051304">
    <property type="term" value="P:chromosome separation"/>
    <property type="evidence" value="ECO:0007669"/>
    <property type="project" value="InterPro"/>
</dbReference>
<comment type="caution">
    <text evidence="6">The sequence shown here is derived from an EMBL/GenBank/DDBJ whole genome shotgun (WGS) entry which is preliminary data.</text>
</comment>
<dbReference type="Gene3D" id="1.10.10.10">
    <property type="entry name" value="Winged helix-like DNA-binding domain superfamily/Winged helix DNA-binding domain"/>
    <property type="match status" value="2"/>
</dbReference>
<evidence type="ECO:0000256" key="5">
    <source>
        <dbReference type="SAM" id="MobiDB-lite"/>
    </source>
</evidence>
<keyword evidence="1" id="KW-0963">Cytoplasm</keyword>
<keyword evidence="7" id="KW-1185">Reference proteome</keyword>
<organism evidence="6 7">
    <name type="scientific">Rudaeicoccus suwonensis</name>
    <dbReference type="NCBI Taxonomy" id="657409"/>
    <lineage>
        <taxon>Bacteria</taxon>
        <taxon>Bacillati</taxon>
        <taxon>Actinomycetota</taxon>
        <taxon>Actinomycetes</taxon>
        <taxon>Micrococcales</taxon>
        <taxon>Dermacoccaceae</taxon>
        <taxon>Rudaeicoccus</taxon>
    </lineage>
</organism>
<protein>
    <submittedName>
        <fullName evidence="6">Condensin subunit ScpB</fullName>
    </submittedName>
</protein>
<dbReference type="Proteomes" id="UP000318297">
    <property type="component" value="Unassembled WGS sequence"/>
</dbReference>
<name>A0A561EB74_9MICO</name>
<dbReference type="PANTHER" id="PTHR34298">
    <property type="entry name" value="SEGREGATION AND CONDENSATION PROTEIN B"/>
    <property type="match status" value="1"/>
</dbReference>
<dbReference type="PANTHER" id="PTHR34298:SF2">
    <property type="entry name" value="SEGREGATION AND CONDENSATION PROTEIN B"/>
    <property type="match status" value="1"/>
</dbReference>
<dbReference type="NCBIfam" id="TIGR00281">
    <property type="entry name" value="SMC-Scp complex subunit ScpB"/>
    <property type="match status" value="1"/>
</dbReference>
<gene>
    <name evidence="6" type="ORF">BKA23_1687</name>
</gene>
<keyword evidence="2" id="KW-0132">Cell division</keyword>
<dbReference type="InterPro" id="IPR036388">
    <property type="entry name" value="WH-like_DNA-bd_sf"/>
</dbReference>
<sequence length="232" mass="24776">MNDDTGPVNEGDVETATDIPVAGSGDVTADSTDAPAGEPQQTAFDVHSFPGGARSAIEAILMVVDQPVTALDLATALELPVDYVTEHIEDLDHEYADQQRGFTLRCINGGWRVYSRADYAPAVEKFLLDGQHARLTQASLETLAVIAYRQPISRSRVGAVRGVNVDGVIRTLVTRGLIAEVGAEGEQGAMLYGTTPYFLQRLGLSSLDELPALAPYLPDADVVDELIEQGHG</sequence>
<dbReference type="Pfam" id="PF04079">
    <property type="entry name" value="SMC_ScpB"/>
    <property type="match status" value="1"/>
</dbReference>
<proteinExistence type="predicted"/>
<dbReference type="GO" id="GO:0051301">
    <property type="term" value="P:cell division"/>
    <property type="evidence" value="ECO:0007669"/>
    <property type="project" value="UniProtKB-KW"/>
</dbReference>
<dbReference type="OrthoDB" id="9806226at2"/>
<evidence type="ECO:0000313" key="7">
    <source>
        <dbReference type="Proteomes" id="UP000318297"/>
    </source>
</evidence>
<feature type="region of interest" description="Disordered" evidence="5">
    <location>
        <begin position="1"/>
        <end position="40"/>
    </location>
</feature>
<evidence type="ECO:0000256" key="1">
    <source>
        <dbReference type="ARBA" id="ARBA00022490"/>
    </source>
</evidence>
<evidence type="ECO:0000313" key="6">
    <source>
        <dbReference type="EMBL" id="TWE12865.1"/>
    </source>
</evidence>
<dbReference type="RefSeq" id="WP_145227181.1">
    <property type="nucleotide sequence ID" value="NZ_VIVQ01000001.1"/>
</dbReference>
<dbReference type="SUPFAM" id="SSF46785">
    <property type="entry name" value="Winged helix' DNA-binding domain"/>
    <property type="match status" value="2"/>
</dbReference>
<dbReference type="InterPro" id="IPR036390">
    <property type="entry name" value="WH_DNA-bd_sf"/>
</dbReference>
<dbReference type="InterPro" id="IPR005234">
    <property type="entry name" value="ScpB_csome_segregation"/>
</dbReference>
<evidence type="ECO:0000256" key="2">
    <source>
        <dbReference type="ARBA" id="ARBA00022618"/>
    </source>
</evidence>
<keyword evidence="4" id="KW-0131">Cell cycle</keyword>
<dbReference type="EMBL" id="VIVQ01000001">
    <property type="protein sequence ID" value="TWE12865.1"/>
    <property type="molecule type" value="Genomic_DNA"/>
</dbReference>
<evidence type="ECO:0000256" key="3">
    <source>
        <dbReference type="ARBA" id="ARBA00022829"/>
    </source>
</evidence>
<reference evidence="6 7" key="1">
    <citation type="submission" date="2019-06" db="EMBL/GenBank/DDBJ databases">
        <title>Sequencing the genomes of 1000 actinobacteria strains.</title>
        <authorList>
            <person name="Klenk H.-P."/>
        </authorList>
    </citation>
    <scope>NUCLEOTIDE SEQUENCE [LARGE SCALE GENOMIC DNA]</scope>
    <source>
        <strain evidence="6 7">DSM 19560</strain>
    </source>
</reference>
<accession>A0A561EB74</accession>
<dbReference type="AlphaFoldDB" id="A0A561EB74"/>
<keyword evidence="3" id="KW-0159">Chromosome partition</keyword>
<evidence type="ECO:0000256" key="4">
    <source>
        <dbReference type="ARBA" id="ARBA00023306"/>
    </source>
</evidence>